<evidence type="ECO:0000256" key="12">
    <source>
        <dbReference type="PROSITE-ProRule" id="PRU00309"/>
    </source>
</evidence>
<comment type="subcellular location">
    <subcellularLocation>
        <location evidence="1">Nucleus</location>
        <location evidence="1">Nucleoplasm</location>
    </subcellularLocation>
</comment>
<keyword evidence="11" id="KW-0131">Cell cycle</keyword>
<dbReference type="SMART" id="SM00980">
    <property type="entry name" value="THAP"/>
    <property type="match status" value="1"/>
</dbReference>
<evidence type="ECO:0000256" key="11">
    <source>
        <dbReference type="ARBA" id="ARBA00023306"/>
    </source>
</evidence>
<evidence type="ECO:0000256" key="2">
    <source>
        <dbReference type="ARBA" id="ARBA00006177"/>
    </source>
</evidence>
<evidence type="ECO:0000256" key="9">
    <source>
        <dbReference type="ARBA" id="ARBA00023163"/>
    </source>
</evidence>
<dbReference type="AlphaFoldDB" id="A0A9J6DVA8"/>
<protein>
    <recommendedName>
        <fullName evidence="14">THAP-type domain-containing protein</fullName>
    </recommendedName>
</protein>
<evidence type="ECO:0000256" key="8">
    <source>
        <dbReference type="ARBA" id="ARBA00023125"/>
    </source>
</evidence>
<evidence type="ECO:0000256" key="7">
    <source>
        <dbReference type="ARBA" id="ARBA00023054"/>
    </source>
</evidence>
<dbReference type="SMART" id="SM00692">
    <property type="entry name" value="DM3"/>
    <property type="match status" value="1"/>
</dbReference>
<keyword evidence="8 12" id="KW-0238">DNA-binding</keyword>
<evidence type="ECO:0000256" key="5">
    <source>
        <dbReference type="ARBA" id="ARBA00022833"/>
    </source>
</evidence>
<proteinExistence type="inferred from homology"/>
<keyword evidence="5" id="KW-0862">Zinc</keyword>
<keyword evidence="16" id="KW-1185">Reference proteome</keyword>
<comment type="similarity">
    <text evidence="2">Belongs to the THAP1 family.</text>
</comment>
<accession>A0A9J6DVA8</accession>
<evidence type="ECO:0000259" key="14">
    <source>
        <dbReference type="PROSITE" id="PS50950"/>
    </source>
</evidence>
<feature type="domain" description="THAP-type" evidence="14">
    <location>
        <begin position="1"/>
        <end position="82"/>
    </location>
</feature>
<dbReference type="VEuPathDB" id="VectorBase:LOC119161999"/>
<keyword evidence="10" id="KW-0539">Nucleus</keyword>
<dbReference type="EMBL" id="JABSTU010000007">
    <property type="protein sequence ID" value="KAH8026131.1"/>
    <property type="molecule type" value="Genomic_DNA"/>
</dbReference>
<dbReference type="Pfam" id="PF05485">
    <property type="entry name" value="THAP"/>
    <property type="match status" value="1"/>
</dbReference>
<dbReference type="Gene3D" id="6.20.210.20">
    <property type="entry name" value="THAP domain"/>
    <property type="match status" value="1"/>
</dbReference>
<dbReference type="GO" id="GO:0043565">
    <property type="term" value="F:sequence-specific DNA binding"/>
    <property type="evidence" value="ECO:0007669"/>
    <property type="project" value="InterPro"/>
</dbReference>
<organism evidence="15 16">
    <name type="scientific">Rhipicephalus microplus</name>
    <name type="common">Cattle tick</name>
    <name type="synonym">Boophilus microplus</name>
    <dbReference type="NCBI Taxonomy" id="6941"/>
    <lineage>
        <taxon>Eukaryota</taxon>
        <taxon>Metazoa</taxon>
        <taxon>Ecdysozoa</taxon>
        <taxon>Arthropoda</taxon>
        <taxon>Chelicerata</taxon>
        <taxon>Arachnida</taxon>
        <taxon>Acari</taxon>
        <taxon>Parasitiformes</taxon>
        <taxon>Ixodida</taxon>
        <taxon>Ixodoidea</taxon>
        <taxon>Ixodidae</taxon>
        <taxon>Rhipicephalinae</taxon>
        <taxon>Rhipicephalus</taxon>
        <taxon>Boophilus</taxon>
    </lineage>
</organism>
<dbReference type="PANTHER" id="PTHR46600:SF1">
    <property type="entry name" value="THAP DOMAIN-CONTAINING PROTEIN 1"/>
    <property type="match status" value="1"/>
</dbReference>
<keyword evidence="4 12" id="KW-0863">Zinc-finger</keyword>
<keyword evidence="9" id="KW-0804">Transcription</keyword>
<feature type="compositionally biased region" description="Basic residues" evidence="13">
    <location>
        <begin position="91"/>
        <end position="100"/>
    </location>
</feature>
<evidence type="ECO:0000256" key="10">
    <source>
        <dbReference type="ARBA" id="ARBA00023242"/>
    </source>
</evidence>
<dbReference type="SUPFAM" id="SSF57716">
    <property type="entry name" value="Glucocorticoid receptor-like (DNA-binding domain)"/>
    <property type="match status" value="1"/>
</dbReference>
<evidence type="ECO:0000256" key="6">
    <source>
        <dbReference type="ARBA" id="ARBA00023015"/>
    </source>
</evidence>
<reference evidence="15" key="2">
    <citation type="submission" date="2021-09" db="EMBL/GenBank/DDBJ databases">
        <authorList>
            <person name="Jia N."/>
            <person name="Wang J."/>
            <person name="Shi W."/>
            <person name="Du L."/>
            <person name="Sun Y."/>
            <person name="Zhan W."/>
            <person name="Jiang J."/>
            <person name="Wang Q."/>
            <person name="Zhang B."/>
            <person name="Ji P."/>
            <person name="Sakyi L.B."/>
            <person name="Cui X."/>
            <person name="Yuan T."/>
            <person name="Jiang B."/>
            <person name="Yang W."/>
            <person name="Lam T.T.-Y."/>
            <person name="Chang Q."/>
            <person name="Ding S."/>
            <person name="Wang X."/>
            <person name="Zhu J."/>
            <person name="Ruan X."/>
            <person name="Zhao L."/>
            <person name="Wei J."/>
            <person name="Que T."/>
            <person name="Du C."/>
            <person name="Cheng J."/>
            <person name="Dai P."/>
            <person name="Han X."/>
            <person name="Huang E."/>
            <person name="Gao Y."/>
            <person name="Liu J."/>
            <person name="Shao H."/>
            <person name="Ye R."/>
            <person name="Li L."/>
            <person name="Wei W."/>
            <person name="Wang X."/>
            <person name="Wang C."/>
            <person name="Huo Q."/>
            <person name="Li W."/>
            <person name="Guo W."/>
            <person name="Chen H."/>
            <person name="Chen S."/>
            <person name="Zhou L."/>
            <person name="Zhou L."/>
            <person name="Ni X."/>
            <person name="Tian J."/>
            <person name="Zhou Y."/>
            <person name="Sheng Y."/>
            <person name="Liu T."/>
            <person name="Pan Y."/>
            <person name="Xia L."/>
            <person name="Li J."/>
            <person name="Zhao F."/>
            <person name="Cao W."/>
        </authorList>
    </citation>
    <scope>NUCLEOTIDE SEQUENCE</scope>
    <source>
        <strain evidence="15">Rmic-2018</strain>
        <tissue evidence="15">Larvae</tissue>
    </source>
</reference>
<keyword evidence="6" id="KW-0805">Transcription regulation</keyword>
<evidence type="ECO:0000256" key="1">
    <source>
        <dbReference type="ARBA" id="ARBA00004642"/>
    </source>
</evidence>
<gene>
    <name evidence="15" type="ORF">HPB51_016442</name>
</gene>
<dbReference type="Proteomes" id="UP000821866">
    <property type="component" value="Unassembled WGS sequence"/>
</dbReference>
<dbReference type="InterPro" id="IPR026516">
    <property type="entry name" value="THAP1/10"/>
</dbReference>
<dbReference type="InterPro" id="IPR038441">
    <property type="entry name" value="THAP_Znf_sf"/>
</dbReference>
<feature type="region of interest" description="Disordered" evidence="13">
    <location>
        <begin position="85"/>
        <end position="135"/>
    </location>
</feature>
<dbReference type="PANTHER" id="PTHR46600">
    <property type="entry name" value="THAP DOMAIN-CONTAINING"/>
    <property type="match status" value="1"/>
</dbReference>
<evidence type="ECO:0000256" key="4">
    <source>
        <dbReference type="ARBA" id="ARBA00022771"/>
    </source>
</evidence>
<evidence type="ECO:0000256" key="13">
    <source>
        <dbReference type="SAM" id="MobiDB-lite"/>
    </source>
</evidence>
<evidence type="ECO:0000313" key="15">
    <source>
        <dbReference type="EMBL" id="KAH8026131.1"/>
    </source>
</evidence>
<keyword evidence="3" id="KW-0479">Metal-binding</keyword>
<dbReference type="GO" id="GO:0008270">
    <property type="term" value="F:zinc ion binding"/>
    <property type="evidence" value="ECO:0007669"/>
    <property type="project" value="UniProtKB-KW"/>
</dbReference>
<dbReference type="GO" id="GO:0005654">
    <property type="term" value="C:nucleoplasm"/>
    <property type="evidence" value="ECO:0007669"/>
    <property type="project" value="UniProtKB-SubCell"/>
</dbReference>
<dbReference type="PROSITE" id="PS50950">
    <property type="entry name" value="ZF_THAP"/>
    <property type="match status" value="1"/>
</dbReference>
<dbReference type="InterPro" id="IPR006612">
    <property type="entry name" value="THAP_Znf"/>
</dbReference>
<name>A0A9J6DVA8_RHIMP</name>
<sequence length="206" mass="23305">MVTCCVRLCGSRSGITPGVSYHEFPIDPDLCEQWKKNINRENLVINDKSASTVVCSKHFLPSDYFPNIKIKRLLPGTVPTVFEVKTDRPVRKPRASKKSRSQQTNRKTKQSLPADYNSSGGLNEEQRISVSTETSDAHKANLCPSAVTRLRRQVVQLRSRSQMLLQLLVAEQEKSDFYRKNKHHVSVARVVVDAQRGNKKAAFLLQ</sequence>
<comment type="caution">
    <text evidence="15">The sequence shown here is derived from an EMBL/GenBank/DDBJ whole genome shotgun (WGS) entry which is preliminary data.</text>
</comment>
<evidence type="ECO:0000313" key="16">
    <source>
        <dbReference type="Proteomes" id="UP000821866"/>
    </source>
</evidence>
<keyword evidence="7" id="KW-0175">Coiled coil</keyword>
<reference evidence="15" key="1">
    <citation type="journal article" date="2020" name="Cell">
        <title>Large-Scale Comparative Analyses of Tick Genomes Elucidate Their Genetic Diversity and Vector Capacities.</title>
        <authorList>
            <consortium name="Tick Genome and Microbiome Consortium (TIGMIC)"/>
            <person name="Jia N."/>
            <person name="Wang J."/>
            <person name="Shi W."/>
            <person name="Du L."/>
            <person name="Sun Y."/>
            <person name="Zhan W."/>
            <person name="Jiang J.F."/>
            <person name="Wang Q."/>
            <person name="Zhang B."/>
            <person name="Ji P."/>
            <person name="Bell-Sakyi L."/>
            <person name="Cui X.M."/>
            <person name="Yuan T.T."/>
            <person name="Jiang B.G."/>
            <person name="Yang W.F."/>
            <person name="Lam T.T."/>
            <person name="Chang Q.C."/>
            <person name="Ding S.J."/>
            <person name="Wang X.J."/>
            <person name="Zhu J.G."/>
            <person name="Ruan X.D."/>
            <person name="Zhao L."/>
            <person name="Wei J.T."/>
            <person name="Ye R.Z."/>
            <person name="Que T.C."/>
            <person name="Du C.H."/>
            <person name="Zhou Y.H."/>
            <person name="Cheng J.X."/>
            <person name="Dai P.F."/>
            <person name="Guo W.B."/>
            <person name="Han X.H."/>
            <person name="Huang E.J."/>
            <person name="Li L.F."/>
            <person name="Wei W."/>
            <person name="Gao Y.C."/>
            <person name="Liu J.Z."/>
            <person name="Shao H.Z."/>
            <person name="Wang X."/>
            <person name="Wang C.C."/>
            <person name="Yang T.C."/>
            <person name="Huo Q.B."/>
            <person name="Li W."/>
            <person name="Chen H.Y."/>
            <person name="Chen S.E."/>
            <person name="Zhou L.G."/>
            <person name="Ni X.B."/>
            <person name="Tian J.H."/>
            <person name="Sheng Y."/>
            <person name="Liu T."/>
            <person name="Pan Y.S."/>
            <person name="Xia L.Y."/>
            <person name="Li J."/>
            <person name="Zhao F."/>
            <person name="Cao W.C."/>
        </authorList>
    </citation>
    <scope>NUCLEOTIDE SEQUENCE</scope>
    <source>
        <strain evidence="15">Rmic-2018</strain>
    </source>
</reference>
<evidence type="ECO:0000256" key="3">
    <source>
        <dbReference type="ARBA" id="ARBA00022723"/>
    </source>
</evidence>